<dbReference type="Gene3D" id="3.40.1110.10">
    <property type="entry name" value="Calcium-transporting ATPase, cytoplasmic domain N"/>
    <property type="match status" value="1"/>
</dbReference>
<dbReference type="InterPro" id="IPR044492">
    <property type="entry name" value="P_typ_ATPase_HD_dom"/>
</dbReference>
<dbReference type="Gene3D" id="1.20.1110.10">
    <property type="entry name" value="Calcium-transporting ATPase, transmembrane domain"/>
    <property type="match status" value="1"/>
</dbReference>
<dbReference type="Pfam" id="PF00690">
    <property type="entry name" value="Cation_ATPase_N"/>
    <property type="match status" value="1"/>
</dbReference>
<dbReference type="InterPro" id="IPR036412">
    <property type="entry name" value="HAD-like_sf"/>
</dbReference>
<gene>
    <name evidence="10" type="primary">mgtA</name>
    <name evidence="10" type="ORF">MFUM_1856</name>
</gene>
<keyword evidence="4" id="KW-0067">ATP-binding</keyword>
<dbReference type="InterPro" id="IPR018303">
    <property type="entry name" value="ATPase_P-typ_P_site"/>
</dbReference>
<keyword evidence="3" id="KW-0547">Nucleotide-binding</keyword>
<feature type="transmembrane region" description="Helical" evidence="8">
    <location>
        <begin position="627"/>
        <end position="648"/>
    </location>
</feature>
<dbReference type="InterPro" id="IPR001757">
    <property type="entry name" value="P_typ_ATPase"/>
</dbReference>
<protein>
    <submittedName>
        <fullName evidence="10">Cation transport ATPase</fullName>
    </submittedName>
</protein>
<comment type="subcellular location">
    <subcellularLocation>
        <location evidence="1">Membrane</location>
        <topology evidence="1">Multi-pass membrane protein</topology>
    </subcellularLocation>
</comment>
<dbReference type="Pfam" id="PF00122">
    <property type="entry name" value="E1-E2_ATPase"/>
    <property type="match status" value="1"/>
</dbReference>
<organism evidence="10 11">
    <name type="scientific">Candidatus Methylacidiphilum fumarolicum</name>
    <dbReference type="NCBI Taxonomy" id="591154"/>
    <lineage>
        <taxon>Bacteria</taxon>
        <taxon>Pseudomonadati</taxon>
        <taxon>Verrucomicrobiota</taxon>
        <taxon>Methylacidiphilae</taxon>
        <taxon>Methylacidiphilales</taxon>
        <taxon>Methylacidiphilaceae</taxon>
        <taxon>Methylacidiphilum (ex Ratnadevi et al. 2023)</taxon>
    </lineage>
</organism>
<dbReference type="PRINTS" id="PR00120">
    <property type="entry name" value="HATPASE"/>
</dbReference>
<dbReference type="InterPro" id="IPR023214">
    <property type="entry name" value="HAD_sf"/>
</dbReference>
<name>A0ABM9IEQ2_9BACT</name>
<evidence type="ECO:0000256" key="1">
    <source>
        <dbReference type="ARBA" id="ARBA00004141"/>
    </source>
</evidence>
<dbReference type="InterPro" id="IPR059000">
    <property type="entry name" value="ATPase_P-type_domA"/>
</dbReference>
<dbReference type="SMART" id="SM00831">
    <property type="entry name" value="Cation_ATPase_N"/>
    <property type="match status" value="1"/>
</dbReference>
<dbReference type="SFLD" id="SFLDG00002">
    <property type="entry name" value="C1.7:_P-type_atpase_like"/>
    <property type="match status" value="1"/>
</dbReference>
<feature type="transmembrane region" description="Helical" evidence="8">
    <location>
        <begin position="760"/>
        <end position="782"/>
    </location>
</feature>
<evidence type="ECO:0000256" key="4">
    <source>
        <dbReference type="ARBA" id="ARBA00022840"/>
    </source>
</evidence>
<dbReference type="InterPro" id="IPR004014">
    <property type="entry name" value="ATPase_P-typ_cation-transptr_N"/>
</dbReference>
<keyword evidence="11" id="KW-1185">Reference proteome</keyword>
<dbReference type="SFLD" id="SFLDS00003">
    <property type="entry name" value="Haloacid_Dehalogenase"/>
    <property type="match status" value="1"/>
</dbReference>
<feature type="transmembrane region" description="Helical" evidence="8">
    <location>
        <begin position="225"/>
        <end position="243"/>
    </location>
</feature>
<accession>A0ABM9IEQ2</accession>
<feature type="transmembrane region" description="Helical" evidence="8">
    <location>
        <begin position="729"/>
        <end position="748"/>
    </location>
</feature>
<dbReference type="PANTHER" id="PTHR42861">
    <property type="entry name" value="CALCIUM-TRANSPORTING ATPASE"/>
    <property type="match status" value="1"/>
</dbReference>
<dbReference type="Pfam" id="PF00702">
    <property type="entry name" value="Hydrolase"/>
    <property type="match status" value="1"/>
</dbReference>
<evidence type="ECO:0000256" key="7">
    <source>
        <dbReference type="ARBA" id="ARBA00023136"/>
    </source>
</evidence>
<dbReference type="SUPFAM" id="SSF81665">
    <property type="entry name" value="Calcium ATPase, transmembrane domain M"/>
    <property type="match status" value="1"/>
</dbReference>
<keyword evidence="2 8" id="KW-0812">Transmembrane</keyword>
<reference evidence="10" key="1">
    <citation type="submission" date="2023-03" db="EMBL/GenBank/DDBJ databases">
        <authorList>
            <person name="Cremers G."/>
            <person name="Picone N."/>
        </authorList>
    </citation>
    <scope>NUCLEOTIDE SEQUENCE</scope>
    <source>
        <strain evidence="10">Sample_alias</strain>
    </source>
</reference>
<evidence type="ECO:0000256" key="5">
    <source>
        <dbReference type="ARBA" id="ARBA00022967"/>
    </source>
</evidence>
<dbReference type="Proteomes" id="UP001161497">
    <property type="component" value="Chromosome"/>
</dbReference>
<dbReference type="SFLD" id="SFLDF00027">
    <property type="entry name" value="p-type_atpase"/>
    <property type="match status" value="1"/>
</dbReference>
<dbReference type="PRINTS" id="PR00119">
    <property type="entry name" value="CATATPASE"/>
</dbReference>
<evidence type="ECO:0000313" key="11">
    <source>
        <dbReference type="Proteomes" id="UP001161497"/>
    </source>
</evidence>
<evidence type="ECO:0000256" key="8">
    <source>
        <dbReference type="SAM" id="Phobius"/>
    </source>
</evidence>
<evidence type="ECO:0000256" key="2">
    <source>
        <dbReference type="ARBA" id="ARBA00022692"/>
    </source>
</evidence>
<dbReference type="Gene3D" id="3.40.50.1000">
    <property type="entry name" value="HAD superfamily/HAD-like"/>
    <property type="match status" value="1"/>
</dbReference>
<sequence>MIVARKTFVPYDSNKLYLGLSWAEAKKRLLAEGPNTPPEKKESSLLLFLSKFWAPVPWMLEITILLEILLHRIHDGIAIAGFLVCSSMLSFLQEHRSKRALFSLLNKLSPDVRVLRDGVWTTIPAKELVCGDLVLLRSGDIVPADLQLIDGEIEVNESAITGESLPRTAQPEERLLSGSFVESGQARGIVIATGAKTHFGKTTRLIEIASPPSEAQKVIFNIVKALVYVDSLLIALIFLYGMIKMAPLSFLLPYALVILIASVPVTLPSVFTLATALGSKELAEKGVLCTKLSALEDASTMDILLVDKTGTLTCNELKLHILKPFAPCTEQNLLLFAALCSDPLGENPIDKAILEKVDELHLSTKELGLDFQHYIPADPKTKMAKAIYKDKEGRQFIVLKGSVSTVLKTIGIDSTEVLDQAKTLETDGSRILAVAYGSPAANTLLGLIGFSDPLRNDAKELIAKIKWLGIKVVMVTGDQEFTAKSIGKQVGIGEHSITLSDSSAIDPQQIENYDIIAGVFPEDKYRIVQAFQKKNHVTGMTGDGVNDAPALRQAQVGIAVSNAVDVAKSAASLILTNPGLMDIIPAIMLSRAIFERILTYILNKIIKTVEVAFFMTLGLIVGNTFVLNPFLGVLLVLYNDVLTLSLVTDRVKPANRIRKWPIQSIVIAGTTIGIMLLFFSFGLFLVAKYALKLDPPHLQSISFILLVLEGQATLYLVRERHHLWHSLPSPWMIVTSVMVLLGLTFQATKGIGMENIGFSSLMAIVIAILLYFFILDSFKVWLFRRLHL</sequence>
<dbReference type="NCBIfam" id="TIGR01494">
    <property type="entry name" value="ATPase_P-type"/>
    <property type="match status" value="2"/>
</dbReference>
<feature type="transmembrane region" description="Helical" evidence="8">
    <location>
        <begin position="660"/>
        <end position="686"/>
    </location>
</feature>
<dbReference type="InterPro" id="IPR023298">
    <property type="entry name" value="ATPase_P-typ_TM_dom_sf"/>
</dbReference>
<dbReference type="SUPFAM" id="SSF81653">
    <property type="entry name" value="Calcium ATPase, transduction domain A"/>
    <property type="match status" value="1"/>
</dbReference>
<evidence type="ECO:0000313" key="10">
    <source>
        <dbReference type="EMBL" id="CAI9086179.1"/>
    </source>
</evidence>
<evidence type="ECO:0000259" key="9">
    <source>
        <dbReference type="SMART" id="SM00831"/>
    </source>
</evidence>
<keyword evidence="6 8" id="KW-1133">Transmembrane helix</keyword>
<proteinExistence type="predicted"/>
<feature type="transmembrane region" description="Helical" evidence="8">
    <location>
        <begin position="698"/>
        <end position="717"/>
    </location>
</feature>
<keyword evidence="5" id="KW-1278">Translocase</keyword>
<dbReference type="EMBL" id="OX458932">
    <property type="protein sequence ID" value="CAI9086179.1"/>
    <property type="molecule type" value="Genomic_DNA"/>
</dbReference>
<keyword evidence="7 8" id="KW-0472">Membrane</keyword>
<dbReference type="Gene3D" id="2.70.150.10">
    <property type="entry name" value="Calcium-transporting ATPase, cytoplasmic transduction domain A"/>
    <property type="match status" value="1"/>
</dbReference>
<dbReference type="SUPFAM" id="SSF56784">
    <property type="entry name" value="HAD-like"/>
    <property type="match status" value="1"/>
</dbReference>
<dbReference type="PROSITE" id="PS00154">
    <property type="entry name" value="ATPASE_E1_E2"/>
    <property type="match status" value="1"/>
</dbReference>
<evidence type="ECO:0000256" key="3">
    <source>
        <dbReference type="ARBA" id="ARBA00022741"/>
    </source>
</evidence>
<dbReference type="InterPro" id="IPR023299">
    <property type="entry name" value="ATPase_P-typ_cyto_dom_N"/>
</dbReference>
<feature type="transmembrane region" description="Helical" evidence="8">
    <location>
        <begin position="255"/>
        <end position="277"/>
    </location>
</feature>
<feature type="domain" description="Cation-transporting P-type ATPase N-terminal" evidence="9">
    <location>
        <begin position="7"/>
        <end position="72"/>
    </location>
</feature>
<evidence type="ECO:0000256" key="6">
    <source>
        <dbReference type="ARBA" id="ARBA00022989"/>
    </source>
</evidence>
<dbReference type="InterPro" id="IPR008250">
    <property type="entry name" value="ATPase_P-typ_transduc_dom_A_sf"/>
</dbReference>